<dbReference type="PANTHER" id="PTHR11922:SF2">
    <property type="entry name" value="GMP SYNTHASE [GLUTAMINE-HYDROLYZING]"/>
    <property type="match status" value="1"/>
</dbReference>
<evidence type="ECO:0000313" key="9">
    <source>
        <dbReference type="Proteomes" id="UP000708208"/>
    </source>
</evidence>
<gene>
    <name evidence="8" type="ORF">AFUS01_LOCUS29455</name>
</gene>
<dbReference type="GO" id="GO:0005524">
    <property type="term" value="F:ATP binding"/>
    <property type="evidence" value="ECO:0007669"/>
    <property type="project" value="UniProtKB-UniRule"/>
</dbReference>
<organism evidence="8 9">
    <name type="scientific">Allacma fusca</name>
    <dbReference type="NCBI Taxonomy" id="39272"/>
    <lineage>
        <taxon>Eukaryota</taxon>
        <taxon>Metazoa</taxon>
        <taxon>Ecdysozoa</taxon>
        <taxon>Arthropoda</taxon>
        <taxon>Hexapoda</taxon>
        <taxon>Collembola</taxon>
        <taxon>Symphypleona</taxon>
        <taxon>Sminthuridae</taxon>
        <taxon>Allacma</taxon>
    </lineage>
</organism>
<evidence type="ECO:0000256" key="2">
    <source>
        <dbReference type="ARBA" id="ARBA00022741"/>
    </source>
</evidence>
<dbReference type="AlphaFoldDB" id="A0A8J2KTU0"/>
<keyword evidence="4 6" id="KW-0658">Purine biosynthesis</keyword>
<evidence type="ECO:0000256" key="6">
    <source>
        <dbReference type="PROSITE-ProRule" id="PRU00886"/>
    </source>
</evidence>
<sequence>NKEFGGNFQKSIREDGQYDIEIETRCTIFKGLTRKQTVLLTHGDSVDRVGNGFIVIGSTGNVIAAISNECLNIYGVQFHPEVDLTVNGKTMLKNFCYEVAGLTPTFTLRSREIQCIEYIRDAVKDNKVLMLLSGGVDSTVCAALLKKALREDQIIAVHVDNGFLRKNESEAVEQSLKRLGLKIEGK</sequence>
<evidence type="ECO:0000256" key="1">
    <source>
        <dbReference type="ARBA" id="ARBA00022598"/>
    </source>
</evidence>
<feature type="domain" description="GMPS ATP-PPase" evidence="7">
    <location>
        <begin position="106"/>
        <end position="186"/>
    </location>
</feature>
<dbReference type="PROSITE" id="PS51273">
    <property type="entry name" value="GATASE_TYPE_1"/>
    <property type="match status" value="1"/>
</dbReference>
<feature type="non-terminal residue" evidence="8">
    <location>
        <position position="186"/>
    </location>
</feature>
<dbReference type="Proteomes" id="UP000708208">
    <property type="component" value="Unassembled WGS sequence"/>
</dbReference>
<reference evidence="8" key="1">
    <citation type="submission" date="2021-06" db="EMBL/GenBank/DDBJ databases">
        <authorList>
            <person name="Hodson N. C."/>
            <person name="Mongue J. A."/>
            <person name="Jaron S. K."/>
        </authorList>
    </citation>
    <scope>NUCLEOTIDE SEQUENCE</scope>
</reference>
<keyword evidence="1" id="KW-0436">Ligase</keyword>
<dbReference type="Pfam" id="PF00117">
    <property type="entry name" value="GATase"/>
    <property type="match status" value="1"/>
</dbReference>
<feature type="binding site" evidence="6">
    <location>
        <begin position="133"/>
        <end position="139"/>
    </location>
    <ligand>
        <name>ATP</name>
        <dbReference type="ChEBI" id="CHEBI:30616"/>
    </ligand>
</feature>
<dbReference type="GO" id="GO:0005829">
    <property type="term" value="C:cytosol"/>
    <property type="evidence" value="ECO:0007669"/>
    <property type="project" value="TreeGrafter"/>
</dbReference>
<comment type="caution">
    <text evidence="8">The sequence shown here is derived from an EMBL/GenBank/DDBJ whole genome shotgun (WGS) entry which is preliminary data.</text>
</comment>
<feature type="non-terminal residue" evidence="8">
    <location>
        <position position="1"/>
    </location>
</feature>
<evidence type="ECO:0000256" key="4">
    <source>
        <dbReference type="ARBA" id="ARBA00022755"/>
    </source>
</evidence>
<accession>A0A8J2KTU0</accession>
<dbReference type="PROSITE" id="PS51553">
    <property type="entry name" value="GMPS_ATP_PPASE"/>
    <property type="match status" value="1"/>
</dbReference>
<keyword evidence="9" id="KW-1185">Reference proteome</keyword>
<dbReference type="InterPro" id="IPR025777">
    <property type="entry name" value="GMPS_ATP_PPase_dom"/>
</dbReference>
<dbReference type="GO" id="GO:0003921">
    <property type="term" value="F:GMP synthase activity"/>
    <property type="evidence" value="ECO:0007669"/>
    <property type="project" value="InterPro"/>
</dbReference>
<keyword evidence="5 6" id="KW-0067">ATP-binding</keyword>
<dbReference type="PANTHER" id="PTHR11922">
    <property type="entry name" value="GMP SYNTHASE-RELATED"/>
    <property type="match status" value="1"/>
</dbReference>
<evidence type="ECO:0000259" key="7">
    <source>
        <dbReference type="PROSITE" id="PS51553"/>
    </source>
</evidence>
<evidence type="ECO:0000256" key="3">
    <source>
        <dbReference type="ARBA" id="ARBA00022749"/>
    </source>
</evidence>
<dbReference type="Pfam" id="PF02540">
    <property type="entry name" value="NAD_synthase"/>
    <property type="match status" value="1"/>
</dbReference>
<protein>
    <recommendedName>
        <fullName evidence="7">GMPS ATP-PPase domain-containing protein</fullName>
    </recommendedName>
</protein>
<dbReference type="EMBL" id="CAJVCH010435887">
    <property type="protein sequence ID" value="CAG7818979.1"/>
    <property type="molecule type" value="Genomic_DNA"/>
</dbReference>
<evidence type="ECO:0000256" key="5">
    <source>
        <dbReference type="ARBA" id="ARBA00022840"/>
    </source>
</evidence>
<dbReference type="OrthoDB" id="1724632at2759"/>
<name>A0A8J2KTU0_9HEXA</name>
<proteinExistence type="predicted"/>
<dbReference type="InterPro" id="IPR022310">
    <property type="entry name" value="NAD/GMP_synthase"/>
</dbReference>
<keyword evidence="2 6" id="KW-0547">Nucleotide-binding</keyword>
<dbReference type="InterPro" id="IPR017926">
    <property type="entry name" value="GATASE"/>
</dbReference>
<keyword evidence="3 6" id="KW-0332">GMP biosynthesis</keyword>
<evidence type="ECO:0000313" key="8">
    <source>
        <dbReference type="EMBL" id="CAG7818979.1"/>
    </source>
</evidence>